<gene>
    <name evidence="1" type="ORF">AVEN_116427_1</name>
</gene>
<proteinExistence type="predicted"/>
<reference evidence="1 2" key="1">
    <citation type="journal article" date="2019" name="Sci. Rep.">
        <title>Orb-weaving spider Araneus ventricosus genome elucidates the spidroin gene catalogue.</title>
        <authorList>
            <person name="Kono N."/>
            <person name="Nakamura H."/>
            <person name="Ohtoshi R."/>
            <person name="Moran D.A.P."/>
            <person name="Shinohara A."/>
            <person name="Yoshida Y."/>
            <person name="Fujiwara M."/>
            <person name="Mori M."/>
            <person name="Tomita M."/>
            <person name="Arakawa K."/>
        </authorList>
    </citation>
    <scope>NUCLEOTIDE SEQUENCE [LARGE SCALE GENOMIC DNA]</scope>
</reference>
<evidence type="ECO:0000313" key="1">
    <source>
        <dbReference type="EMBL" id="GBN02242.1"/>
    </source>
</evidence>
<sequence length="118" mass="12964">MAPVSILFRCKCSDMRCCIQNSFLRFDTSSALPLRMHPDASTAELLYSKSIDCVVLSNVPESSTQPGKGWKITSGKPPYFTPPKSFAPCELLVNIADFTLVAASREGGRHPPPFWGKN</sequence>
<evidence type="ECO:0000313" key="2">
    <source>
        <dbReference type="Proteomes" id="UP000499080"/>
    </source>
</evidence>
<dbReference type="EMBL" id="BGPR01004688">
    <property type="protein sequence ID" value="GBN02242.1"/>
    <property type="molecule type" value="Genomic_DNA"/>
</dbReference>
<dbReference type="Proteomes" id="UP000499080">
    <property type="component" value="Unassembled WGS sequence"/>
</dbReference>
<name>A0A4Y2KJN2_ARAVE</name>
<comment type="caution">
    <text evidence="1">The sequence shown here is derived from an EMBL/GenBank/DDBJ whole genome shotgun (WGS) entry which is preliminary data.</text>
</comment>
<protein>
    <submittedName>
        <fullName evidence="1">Uncharacterized protein</fullName>
    </submittedName>
</protein>
<organism evidence="1 2">
    <name type="scientific">Araneus ventricosus</name>
    <name type="common">Orbweaver spider</name>
    <name type="synonym">Epeira ventricosa</name>
    <dbReference type="NCBI Taxonomy" id="182803"/>
    <lineage>
        <taxon>Eukaryota</taxon>
        <taxon>Metazoa</taxon>
        <taxon>Ecdysozoa</taxon>
        <taxon>Arthropoda</taxon>
        <taxon>Chelicerata</taxon>
        <taxon>Arachnida</taxon>
        <taxon>Araneae</taxon>
        <taxon>Araneomorphae</taxon>
        <taxon>Entelegynae</taxon>
        <taxon>Araneoidea</taxon>
        <taxon>Araneidae</taxon>
        <taxon>Araneus</taxon>
    </lineage>
</organism>
<dbReference type="AlphaFoldDB" id="A0A4Y2KJN2"/>
<accession>A0A4Y2KJN2</accession>
<keyword evidence="2" id="KW-1185">Reference proteome</keyword>